<evidence type="ECO:0000313" key="1">
    <source>
        <dbReference type="EMBL" id="KZE64669.1"/>
    </source>
</evidence>
<dbReference type="InterPro" id="IPR025072">
    <property type="entry name" value="Fur_reg_FbpA"/>
</dbReference>
<sequence>MNHNKGQLRRAVEGRKQRLIQHLIHKGLYGYEDHRHLTEFTLSELELEWKNAQYIDQENHIS</sequence>
<accession>A0A163Q7P6</accession>
<name>A0A163Q7P6_9BACL</name>
<comment type="caution">
    <text evidence="1">The sequence shown here is derived from an EMBL/GenBank/DDBJ whole genome shotgun (WGS) entry which is preliminary data.</text>
</comment>
<dbReference type="RefSeq" id="WP_066244022.1">
    <property type="nucleotide sequence ID" value="NZ_LRFC01000037.1"/>
</dbReference>
<keyword evidence="2" id="KW-1185">Reference proteome</keyword>
<dbReference type="Pfam" id="PF13076">
    <property type="entry name" value="Fur_reg_FbpA"/>
    <property type="match status" value="1"/>
</dbReference>
<reference evidence="2" key="1">
    <citation type="submission" date="2016-01" db="EMBL/GenBank/DDBJ databases">
        <title>Draft genome of Chromobacterium sp. F49.</title>
        <authorList>
            <person name="Hong K.W."/>
        </authorList>
    </citation>
    <scope>NUCLEOTIDE SEQUENCE [LARGE SCALE GENOMIC DNA]</scope>
    <source>
        <strain evidence="2">P7IIIA</strain>
    </source>
</reference>
<protein>
    <recommendedName>
        <fullName evidence="3">Fur-regulated basic protein FbpA</fullName>
    </recommendedName>
</protein>
<organism evidence="1 2">
    <name type="scientific">Fictibacillus phosphorivorans</name>
    <dbReference type="NCBI Taxonomy" id="1221500"/>
    <lineage>
        <taxon>Bacteria</taxon>
        <taxon>Bacillati</taxon>
        <taxon>Bacillota</taxon>
        <taxon>Bacilli</taxon>
        <taxon>Bacillales</taxon>
        <taxon>Fictibacillaceae</taxon>
        <taxon>Fictibacillus</taxon>
    </lineage>
</organism>
<evidence type="ECO:0000313" key="2">
    <source>
        <dbReference type="Proteomes" id="UP000076567"/>
    </source>
</evidence>
<dbReference type="EMBL" id="LRFC01000037">
    <property type="protein sequence ID" value="KZE64669.1"/>
    <property type="molecule type" value="Genomic_DNA"/>
</dbReference>
<dbReference type="OrthoDB" id="2990660at2"/>
<dbReference type="Proteomes" id="UP000076567">
    <property type="component" value="Unassembled WGS sequence"/>
</dbReference>
<gene>
    <name evidence="1" type="ORF">AWM68_11055</name>
</gene>
<dbReference type="AlphaFoldDB" id="A0A163Q7P6"/>
<proteinExistence type="predicted"/>
<evidence type="ECO:0008006" key="3">
    <source>
        <dbReference type="Google" id="ProtNLM"/>
    </source>
</evidence>